<sequence length="216" mass="23080">MSLCRTIDAVLFDLGNVLVGWDPCAAFDGVLTRAEVEAFFTDIDFVERNRSADAGTPWEEVRASVAAAHPQHAGLLDRYVERFSSTLTGPVPGTSEIVDELVGLEVPVFGLTNWSAELFHLAQPAAPVIGLLRGVVVSGEEWMAKPDPAIFELTVRRFGLDPARTVFVDDAEANVRAADSLGFQTVHFTDASALRVRLVDLGVVPALDDGGGSSAS</sequence>
<dbReference type="InterPro" id="IPR036412">
    <property type="entry name" value="HAD-like_sf"/>
</dbReference>
<proteinExistence type="predicted"/>
<dbReference type="SFLD" id="SFLDG01129">
    <property type="entry name" value="C1.5:_HAD__Beta-PGM__Phosphata"/>
    <property type="match status" value="1"/>
</dbReference>
<organism evidence="1 2">
    <name type="scientific">Sanguibacter antarcticus</name>
    <dbReference type="NCBI Taxonomy" id="372484"/>
    <lineage>
        <taxon>Bacteria</taxon>
        <taxon>Bacillati</taxon>
        <taxon>Actinomycetota</taxon>
        <taxon>Actinomycetes</taxon>
        <taxon>Micrococcales</taxon>
        <taxon>Sanguibacteraceae</taxon>
        <taxon>Sanguibacter</taxon>
    </lineage>
</organism>
<name>A0A2A9E3H1_9MICO</name>
<dbReference type="AlphaFoldDB" id="A0A2A9E3H1"/>
<dbReference type="NCBIfam" id="TIGR01509">
    <property type="entry name" value="HAD-SF-IA-v3"/>
    <property type="match status" value="1"/>
</dbReference>
<dbReference type="RefSeq" id="WP_098454380.1">
    <property type="nucleotide sequence ID" value="NZ_PDJG01000001.1"/>
</dbReference>
<dbReference type="EMBL" id="PDJG01000001">
    <property type="protein sequence ID" value="PFG33121.1"/>
    <property type="molecule type" value="Genomic_DNA"/>
</dbReference>
<dbReference type="SFLD" id="SFLDS00003">
    <property type="entry name" value="Haloacid_Dehalogenase"/>
    <property type="match status" value="1"/>
</dbReference>
<dbReference type="PRINTS" id="PR00413">
    <property type="entry name" value="HADHALOGNASE"/>
</dbReference>
<keyword evidence="2" id="KW-1185">Reference proteome</keyword>
<dbReference type="CDD" id="cd02603">
    <property type="entry name" value="HAD_sEH-N_like"/>
    <property type="match status" value="1"/>
</dbReference>
<protein>
    <submittedName>
        <fullName evidence="1">2-haloacid dehalogenase</fullName>
    </submittedName>
</protein>
<dbReference type="InterPro" id="IPR023214">
    <property type="entry name" value="HAD_sf"/>
</dbReference>
<dbReference type="PANTHER" id="PTHR43611:SF3">
    <property type="entry name" value="FLAVIN MONONUCLEOTIDE HYDROLASE 1, CHLOROPLATIC"/>
    <property type="match status" value="1"/>
</dbReference>
<reference evidence="1 2" key="1">
    <citation type="submission" date="2017-10" db="EMBL/GenBank/DDBJ databases">
        <title>Sequencing the genomes of 1000 actinobacteria strains.</title>
        <authorList>
            <person name="Klenk H.-P."/>
        </authorList>
    </citation>
    <scope>NUCLEOTIDE SEQUENCE [LARGE SCALE GENOMIC DNA]</scope>
    <source>
        <strain evidence="1 2">DSM 18966</strain>
    </source>
</reference>
<evidence type="ECO:0000313" key="1">
    <source>
        <dbReference type="EMBL" id="PFG33121.1"/>
    </source>
</evidence>
<dbReference type="Pfam" id="PF00702">
    <property type="entry name" value="Hydrolase"/>
    <property type="match status" value="1"/>
</dbReference>
<dbReference type="OrthoDB" id="9797415at2"/>
<dbReference type="SUPFAM" id="SSF56784">
    <property type="entry name" value="HAD-like"/>
    <property type="match status" value="1"/>
</dbReference>
<comment type="caution">
    <text evidence="1">The sequence shown here is derived from an EMBL/GenBank/DDBJ whole genome shotgun (WGS) entry which is preliminary data.</text>
</comment>
<dbReference type="InterPro" id="IPR006439">
    <property type="entry name" value="HAD-SF_hydro_IA"/>
</dbReference>
<evidence type="ECO:0000313" key="2">
    <source>
        <dbReference type="Proteomes" id="UP000225548"/>
    </source>
</evidence>
<gene>
    <name evidence="1" type="ORF">ATL42_0981</name>
</gene>
<dbReference type="PANTHER" id="PTHR43611">
    <property type="entry name" value="ALPHA-D-GLUCOSE 1-PHOSPHATE PHOSPHATASE"/>
    <property type="match status" value="1"/>
</dbReference>
<dbReference type="Gene3D" id="3.40.50.1000">
    <property type="entry name" value="HAD superfamily/HAD-like"/>
    <property type="match status" value="1"/>
</dbReference>
<accession>A0A2A9E3H1</accession>
<dbReference type="Proteomes" id="UP000225548">
    <property type="component" value="Unassembled WGS sequence"/>
</dbReference>